<dbReference type="EMBL" id="CP002408">
    <property type="protein sequence ID" value="AFU57807.1"/>
    <property type="molecule type" value="Genomic_DNA"/>
</dbReference>
<dbReference type="HOGENOM" id="CLU_157324_0_0_2"/>
<accession>K0IIE2</accession>
<dbReference type="KEGG" id="nga:Ngar_c08650"/>
<reference evidence="1 2" key="1">
    <citation type="journal article" date="2012" name="Environ. Microbiol.">
        <title>The genome of the ammonia-oxidizing Candidatus Nitrososphaera gargensis: insights into metabolic versatility and environmental adaptations.</title>
        <authorList>
            <person name="Spang A."/>
            <person name="Poehlein A."/>
            <person name="Offre P."/>
            <person name="Zumbragel S."/>
            <person name="Haider S."/>
            <person name="Rychlik N."/>
            <person name="Nowka B."/>
            <person name="Schmeisser C."/>
            <person name="Lebedeva E.V."/>
            <person name="Rattei T."/>
            <person name="Bohm C."/>
            <person name="Schmid M."/>
            <person name="Galushko A."/>
            <person name="Hatzenpichler R."/>
            <person name="Weinmaier T."/>
            <person name="Daniel R."/>
            <person name="Schleper C."/>
            <person name="Spieck E."/>
            <person name="Streit W."/>
            <person name="Wagner M."/>
        </authorList>
    </citation>
    <scope>NUCLEOTIDE SEQUENCE [LARGE SCALE GENOMIC DNA]</scope>
    <source>
        <strain evidence="2">Ga9.2</strain>
    </source>
</reference>
<gene>
    <name evidence="1" type="ordered locus">Ngar_c08650</name>
</gene>
<dbReference type="STRING" id="1237085.Ngar_c08650"/>
<dbReference type="InParanoid" id="K0IIE2"/>
<dbReference type="Proteomes" id="UP000008037">
    <property type="component" value="Chromosome"/>
</dbReference>
<evidence type="ECO:0000313" key="2">
    <source>
        <dbReference type="Proteomes" id="UP000008037"/>
    </source>
</evidence>
<evidence type="ECO:0000313" key="1">
    <source>
        <dbReference type="EMBL" id="AFU57807.1"/>
    </source>
</evidence>
<evidence type="ECO:0008006" key="3">
    <source>
        <dbReference type="Google" id="ProtNLM"/>
    </source>
</evidence>
<dbReference type="AlphaFoldDB" id="K0IIE2"/>
<protein>
    <recommendedName>
        <fullName evidence="3">Panthothenate synthetase</fullName>
    </recommendedName>
</protein>
<organism evidence="1 2">
    <name type="scientific">Nitrososphaera gargensis (strain Ga9.2)</name>
    <dbReference type="NCBI Taxonomy" id="1237085"/>
    <lineage>
        <taxon>Archaea</taxon>
        <taxon>Nitrososphaerota</taxon>
        <taxon>Nitrososphaeria</taxon>
        <taxon>Nitrososphaerales</taxon>
        <taxon>Nitrososphaeraceae</taxon>
        <taxon>Nitrososphaera</taxon>
    </lineage>
</organism>
<name>K0IIE2_NITGG</name>
<keyword evidence="2" id="KW-1185">Reference proteome</keyword>
<proteinExistence type="predicted"/>
<sequence>MRFIVRTIFPTEAGNRAVKDPNFTKNIEDFMKNTKAEAAYFTEINGDRTGVFIVDIPSADMIPVIAEPFFLMGAKVEFHPAMVLDDLKKGLSVALK</sequence>
<dbReference type="BioCyc" id="CNIT1237085:G1324-863-MONOMER"/>